<dbReference type="RefSeq" id="WP_093362539.1">
    <property type="nucleotide sequence ID" value="NZ_FOLG01000016.1"/>
</dbReference>
<dbReference type="Pfam" id="PF00392">
    <property type="entry name" value="GntR"/>
    <property type="match status" value="1"/>
</dbReference>
<evidence type="ECO:0000256" key="1">
    <source>
        <dbReference type="ARBA" id="ARBA00023015"/>
    </source>
</evidence>
<protein>
    <submittedName>
        <fullName evidence="5">DNA-binding transcriptional regulator, GntR family</fullName>
    </submittedName>
</protein>
<dbReference type="EMBL" id="FOLG01000016">
    <property type="protein sequence ID" value="SFD13332.1"/>
    <property type="molecule type" value="Genomic_DNA"/>
</dbReference>
<dbReference type="InterPro" id="IPR036390">
    <property type="entry name" value="WH_DNA-bd_sf"/>
</dbReference>
<dbReference type="GO" id="GO:0003700">
    <property type="term" value="F:DNA-binding transcription factor activity"/>
    <property type="evidence" value="ECO:0007669"/>
    <property type="project" value="InterPro"/>
</dbReference>
<proteinExistence type="predicted"/>
<dbReference type="Proteomes" id="UP000198728">
    <property type="component" value="Unassembled WGS sequence"/>
</dbReference>
<dbReference type="InterPro" id="IPR036388">
    <property type="entry name" value="WH-like_DNA-bd_sf"/>
</dbReference>
<dbReference type="SMART" id="SM00345">
    <property type="entry name" value="HTH_GNTR"/>
    <property type="match status" value="1"/>
</dbReference>
<keyword evidence="2 5" id="KW-0238">DNA-binding</keyword>
<dbReference type="AlphaFoldDB" id="A0A1I1PUK8"/>
<evidence type="ECO:0000256" key="2">
    <source>
        <dbReference type="ARBA" id="ARBA00023125"/>
    </source>
</evidence>
<dbReference type="Gene3D" id="1.20.120.530">
    <property type="entry name" value="GntR ligand-binding domain-like"/>
    <property type="match status" value="1"/>
</dbReference>
<dbReference type="InterPro" id="IPR011711">
    <property type="entry name" value="GntR_C"/>
</dbReference>
<feature type="domain" description="HTH gntR-type" evidence="4">
    <location>
        <begin position="15"/>
        <end position="82"/>
    </location>
</feature>
<dbReference type="Gene3D" id="1.10.10.10">
    <property type="entry name" value="Winged helix-like DNA-binding domain superfamily/Winged helix DNA-binding domain"/>
    <property type="match status" value="1"/>
</dbReference>
<sequence length="226" mass="25288">MAFKPGEAPSGRAGQSVTQAGYELFQAALLDGRLRPGQLISQRELVEMLNLSIGALREVLPRLQAEGLVLVLPQRGIQIPAIDLPMIRDAFQMRAALEREAVIHAVREMPEALLHAQRRKHVEILDRVDRDPSDEVFVEGQEVDAGLHALLVQSTRNDLILQAYNINSIRIRLIRLDRIRLTRATLPAAFADHLAIIDAILDRDRTAAMDAMDRHIANARDRALEL</sequence>
<dbReference type="InterPro" id="IPR008920">
    <property type="entry name" value="TF_FadR/GntR_C"/>
</dbReference>
<dbReference type="SMART" id="SM00895">
    <property type="entry name" value="FCD"/>
    <property type="match status" value="1"/>
</dbReference>
<evidence type="ECO:0000256" key="3">
    <source>
        <dbReference type="ARBA" id="ARBA00023163"/>
    </source>
</evidence>
<evidence type="ECO:0000259" key="4">
    <source>
        <dbReference type="PROSITE" id="PS50949"/>
    </source>
</evidence>
<evidence type="ECO:0000313" key="6">
    <source>
        <dbReference type="Proteomes" id="UP000198728"/>
    </source>
</evidence>
<dbReference type="SUPFAM" id="SSF48008">
    <property type="entry name" value="GntR ligand-binding domain-like"/>
    <property type="match status" value="1"/>
</dbReference>
<gene>
    <name evidence="5" type="ORF">SAMN04488094_11660</name>
</gene>
<dbReference type="SUPFAM" id="SSF46785">
    <property type="entry name" value="Winged helix' DNA-binding domain"/>
    <property type="match status" value="1"/>
</dbReference>
<dbReference type="PROSITE" id="PS50949">
    <property type="entry name" value="HTH_GNTR"/>
    <property type="match status" value="1"/>
</dbReference>
<organism evidence="5 6">
    <name type="scientific">Tropicimonas isoalkanivorans</name>
    <dbReference type="NCBI Taxonomy" id="441112"/>
    <lineage>
        <taxon>Bacteria</taxon>
        <taxon>Pseudomonadati</taxon>
        <taxon>Pseudomonadota</taxon>
        <taxon>Alphaproteobacteria</taxon>
        <taxon>Rhodobacterales</taxon>
        <taxon>Roseobacteraceae</taxon>
        <taxon>Tropicimonas</taxon>
    </lineage>
</organism>
<dbReference type="PANTHER" id="PTHR43537">
    <property type="entry name" value="TRANSCRIPTIONAL REGULATOR, GNTR FAMILY"/>
    <property type="match status" value="1"/>
</dbReference>
<dbReference type="OrthoDB" id="7620579at2"/>
<accession>A0A1I1PUK8</accession>
<evidence type="ECO:0000313" key="5">
    <source>
        <dbReference type="EMBL" id="SFD13332.1"/>
    </source>
</evidence>
<keyword evidence="1" id="KW-0805">Transcription regulation</keyword>
<keyword evidence="3" id="KW-0804">Transcription</keyword>
<dbReference type="Pfam" id="PF07729">
    <property type="entry name" value="FCD"/>
    <property type="match status" value="1"/>
</dbReference>
<dbReference type="GO" id="GO:0003677">
    <property type="term" value="F:DNA binding"/>
    <property type="evidence" value="ECO:0007669"/>
    <property type="project" value="UniProtKB-KW"/>
</dbReference>
<dbReference type="STRING" id="441112.SAMN04488094_11660"/>
<dbReference type="PANTHER" id="PTHR43537:SF5">
    <property type="entry name" value="UXU OPERON TRANSCRIPTIONAL REGULATOR"/>
    <property type="match status" value="1"/>
</dbReference>
<name>A0A1I1PUK8_9RHOB</name>
<reference evidence="5 6" key="1">
    <citation type="submission" date="2016-10" db="EMBL/GenBank/DDBJ databases">
        <authorList>
            <person name="de Groot N.N."/>
        </authorList>
    </citation>
    <scope>NUCLEOTIDE SEQUENCE [LARGE SCALE GENOMIC DNA]</scope>
    <source>
        <strain evidence="5 6">DSM 19548</strain>
    </source>
</reference>
<dbReference type="InterPro" id="IPR000524">
    <property type="entry name" value="Tscrpt_reg_HTH_GntR"/>
</dbReference>
<keyword evidence="6" id="KW-1185">Reference proteome</keyword>